<dbReference type="Proteomes" id="UP000006048">
    <property type="component" value="Chromosome"/>
</dbReference>
<keyword evidence="1" id="KW-0489">Methyltransferase</keyword>
<proteinExistence type="predicted"/>
<dbReference type="KEGG" id="tpx:Turpa_2605"/>
<dbReference type="Gene3D" id="3.40.50.150">
    <property type="entry name" value="Vaccinia Virus protein VP39"/>
    <property type="match status" value="1"/>
</dbReference>
<dbReference type="AlphaFoldDB" id="I4B7I8"/>
<evidence type="ECO:0000256" key="3">
    <source>
        <dbReference type="ARBA" id="ARBA00022691"/>
    </source>
</evidence>
<dbReference type="InterPro" id="IPR029063">
    <property type="entry name" value="SAM-dependent_MTases_sf"/>
</dbReference>
<dbReference type="SUPFAM" id="SSF53335">
    <property type="entry name" value="S-adenosyl-L-methionine-dependent methyltransferases"/>
    <property type="match status" value="1"/>
</dbReference>
<name>I4B7I8_TURPD</name>
<dbReference type="EMBL" id="CP002959">
    <property type="protein sequence ID" value="AFM13245.1"/>
    <property type="molecule type" value="Genomic_DNA"/>
</dbReference>
<feature type="domain" description="Methyltransferase" evidence="4">
    <location>
        <begin position="172"/>
        <end position="257"/>
    </location>
</feature>
<accession>I4B7I8</accession>
<dbReference type="InterPro" id="IPR041698">
    <property type="entry name" value="Methyltransf_25"/>
</dbReference>
<evidence type="ECO:0000256" key="2">
    <source>
        <dbReference type="ARBA" id="ARBA00022679"/>
    </source>
</evidence>
<reference evidence="5 6" key="1">
    <citation type="submission" date="2012-06" db="EMBL/GenBank/DDBJ databases">
        <title>The complete chromosome of genome of Turneriella parva DSM 21527.</title>
        <authorList>
            <consortium name="US DOE Joint Genome Institute (JGI-PGF)"/>
            <person name="Lucas S."/>
            <person name="Han J."/>
            <person name="Lapidus A."/>
            <person name="Bruce D."/>
            <person name="Goodwin L."/>
            <person name="Pitluck S."/>
            <person name="Peters L."/>
            <person name="Kyrpides N."/>
            <person name="Mavromatis K."/>
            <person name="Ivanova N."/>
            <person name="Mikhailova N."/>
            <person name="Chertkov O."/>
            <person name="Detter J.C."/>
            <person name="Tapia R."/>
            <person name="Han C."/>
            <person name="Land M."/>
            <person name="Hauser L."/>
            <person name="Markowitz V."/>
            <person name="Cheng J.-F."/>
            <person name="Hugenholtz P."/>
            <person name="Woyke T."/>
            <person name="Wu D."/>
            <person name="Gronow S."/>
            <person name="Wellnitz S."/>
            <person name="Brambilla E."/>
            <person name="Klenk H.-P."/>
            <person name="Eisen J.A."/>
        </authorList>
    </citation>
    <scope>NUCLEOTIDE SEQUENCE [LARGE SCALE GENOMIC DNA]</scope>
    <source>
        <strain evidence="6">ATCC BAA-1111 / DSM 21527 / NCTC 11395 / H</strain>
    </source>
</reference>
<keyword evidence="6" id="KW-1185">Reference proteome</keyword>
<keyword evidence="3" id="KW-0949">S-adenosyl-L-methionine</keyword>
<dbReference type="PATRIC" id="fig|869212.3.peg.2624"/>
<dbReference type="CDD" id="cd02440">
    <property type="entry name" value="AdoMet_MTases"/>
    <property type="match status" value="1"/>
</dbReference>
<dbReference type="GO" id="GO:0032259">
    <property type="term" value="P:methylation"/>
    <property type="evidence" value="ECO:0007669"/>
    <property type="project" value="UniProtKB-KW"/>
</dbReference>
<organism evidence="5 6">
    <name type="scientific">Turneriella parva (strain ATCC BAA-1111 / DSM 21527 / NCTC 11395 / H)</name>
    <name type="common">Leptospira parva</name>
    <dbReference type="NCBI Taxonomy" id="869212"/>
    <lineage>
        <taxon>Bacteria</taxon>
        <taxon>Pseudomonadati</taxon>
        <taxon>Spirochaetota</taxon>
        <taxon>Spirochaetia</taxon>
        <taxon>Leptospirales</taxon>
        <taxon>Leptospiraceae</taxon>
        <taxon>Turneriella</taxon>
    </lineage>
</organism>
<evidence type="ECO:0000313" key="5">
    <source>
        <dbReference type="EMBL" id="AFM13245.1"/>
    </source>
</evidence>
<sequence>MSLGACKSETKGKTVAQANREFWVLSESRPYQYFHLDVEANKFDGGQELATEWGGNADFLRETGGWRLEAAPQGFTLHSGKGDALSFLETGRGDYKGRYTHDDAASYLKVILSLSGAPGNERVWLYFSKEESLYAYLKKAGRLKLDVIWGPTQPEVMEQMFDYTKPKPGDVVYDLGCGDGRILITAAEKFGVRGIGADIDPMRIAAGERVVKQKKLEGKVTLVNKNLFDMDISEASIVTLYLNIKVNRRLRPKLFRELKPGTRIVSHNWHMGDWLPETFKYVSEGKRVVYFWVMPENFSGTYQSGSSDKAIVLKLKQRFQNVYGDITLNGKQYPVSGKIRGASVTLWTTAPELSGAALTLSAETLNIRPTRAPAMALNRAAGSRLSAEAIAD</sequence>
<dbReference type="HOGENOM" id="CLU_703869_0_0_12"/>
<dbReference type="InterPro" id="IPR026170">
    <property type="entry name" value="FAM173A/B"/>
</dbReference>
<protein>
    <recommendedName>
        <fullName evidence="4">Methyltransferase domain-containing protein</fullName>
    </recommendedName>
</protein>
<dbReference type="PANTHER" id="PTHR13610">
    <property type="entry name" value="METHYLTRANSFERASE DOMAIN-CONTAINING PROTEIN"/>
    <property type="match status" value="1"/>
</dbReference>
<gene>
    <name evidence="5" type="ordered locus">Turpa_2605</name>
</gene>
<dbReference type="PANTHER" id="PTHR13610:SF11">
    <property type="entry name" value="METHYLTRANSFERASE DOMAIN-CONTAINING PROTEIN"/>
    <property type="match status" value="1"/>
</dbReference>
<dbReference type="Pfam" id="PF13649">
    <property type="entry name" value="Methyltransf_25"/>
    <property type="match status" value="1"/>
</dbReference>
<evidence type="ECO:0000313" key="6">
    <source>
        <dbReference type="Proteomes" id="UP000006048"/>
    </source>
</evidence>
<evidence type="ECO:0000256" key="1">
    <source>
        <dbReference type="ARBA" id="ARBA00022603"/>
    </source>
</evidence>
<dbReference type="GO" id="GO:0016279">
    <property type="term" value="F:protein-lysine N-methyltransferase activity"/>
    <property type="evidence" value="ECO:0007669"/>
    <property type="project" value="InterPro"/>
</dbReference>
<evidence type="ECO:0000259" key="4">
    <source>
        <dbReference type="Pfam" id="PF13649"/>
    </source>
</evidence>
<keyword evidence="2" id="KW-0808">Transferase</keyword>
<dbReference type="STRING" id="869212.Turpa_2605"/>